<keyword evidence="11" id="KW-1185">Reference proteome</keyword>
<dbReference type="InterPro" id="IPR042095">
    <property type="entry name" value="SUMF_sf"/>
</dbReference>
<dbReference type="Proteomes" id="UP000187464">
    <property type="component" value="Chromosome I"/>
</dbReference>
<sequence length="521" mass="58627">MSKRARREQRTGKKLHQRKGFFLLIGIFIGIVFVAALYQTSVYFSTNESCMMCHVHPHAEESWMLSVHVNNSSGVMVNCVDCHLPPKDDTWAHYTAKISLGVRDLWGYLTKDPAEIDWDRKSELEHAVKYIPNESCVKCHQNLFPQGISDDGITAHLYYEENAEKLDLQCISCHLDVGHYNPNYSHGQMVGVPGMTGAAAADTSLFYKEPAVVTGFANYTEQIPGTAVSFEMIAIPGGTFKMGSPEKEPFRNPDESPQHEVSLSPFFMAEVETTWDMYWAFYAETMSEGRTPPETVYANNLNAMGVDAISGPTPPFGYPDQGWGQGDRPAITMTHYAAETFCQWLSEKTGKKYRLPTEAEWEYAARGGTETPYFFPGSPKDFSDQGFMRNVFKPKTDGITSYVVYDKNSNGRTQPPSEVMANPFGLKNMLGNVMEYTADKYDPQAYAKRSGVTHNPRVTEGDEWVVRGGLYSSDAADVRSASRRHTQHEAWLRTDPQQPKSIWWYSDIKGIGFRVVCEPDL</sequence>
<keyword evidence="2" id="KW-0813">Transport</keyword>
<evidence type="ECO:0000313" key="10">
    <source>
        <dbReference type="EMBL" id="SCD20063.1"/>
    </source>
</evidence>
<dbReference type="InterPro" id="IPR038266">
    <property type="entry name" value="NapC/NirT_cytc_sf"/>
</dbReference>
<keyword evidence="6" id="KW-0408">Iron</keyword>
<keyword evidence="4" id="KW-0479">Metal-binding</keyword>
<evidence type="ECO:0000313" key="11">
    <source>
        <dbReference type="Proteomes" id="UP000187464"/>
    </source>
</evidence>
<evidence type="ECO:0000256" key="3">
    <source>
        <dbReference type="ARBA" id="ARBA00022617"/>
    </source>
</evidence>
<proteinExistence type="predicted"/>
<dbReference type="InterPro" id="IPR016187">
    <property type="entry name" value="CTDL_fold"/>
</dbReference>
<evidence type="ECO:0000256" key="2">
    <source>
        <dbReference type="ARBA" id="ARBA00022448"/>
    </source>
</evidence>
<dbReference type="SUPFAM" id="SSF56436">
    <property type="entry name" value="C-type lectin-like"/>
    <property type="match status" value="1"/>
</dbReference>
<dbReference type="InterPro" id="IPR005532">
    <property type="entry name" value="SUMF_dom"/>
</dbReference>
<evidence type="ECO:0000259" key="9">
    <source>
        <dbReference type="Pfam" id="PF03781"/>
    </source>
</evidence>
<dbReference type="InterPro" id="IPR005126">
    <property type="entry name" value="NapC/NirT_cyt_c_N"/>
</dbReference>
<dbReference type="RefSeq" id="WP_076929763.1">
    <property type="nucleotide sequence ID" value="NZ_LT605205.1"/>
</dbReference>
<keyword evidence="3" id="KW-0349">Heme</keyword>
<evidence type="ECO:0000256" key="4">
    <source>
        <dbReference type="ARBA" id="ARBA00022723"/>
    </source>
</evidence>
<dbReference type="GO" id="GO:0120147">
    <property type="term" value="F:formylglycine-generating oxidase activity"/>
    <property type="evidence" value="ECO:0007669"/>
    <property type="project" value="TreeGrafter"/>
</dbReference>
<dbReference type="Gene3D" id="3.90.1580.10">
    <property type="entry name" value="paralog of FGE (formylglycine-generating enzyme)"/>
    <property type="match status" value="1"/>
</dbReference>
<dbReference type="PANTHER" id="PTHR23150">
    <property type="entry name" value="SULFATASE MODIFYING FACTOR 1, 2"/>
    <property type="match status" value="1"/>
</dbReference>
<keyword evidence="7" id="KW-0472">Membrane</keyword>
<dbReference type="PANTHER" id="PTHR23150:SF19">
    <property type="entry name" value="FORMYLGLYCINE-GENERATING ENZYME"/>
    <property type="match status" value="1"/>
</dbReference>
<keyword evidence="5" id="KW-0249">Electron transport</keyword>
<dbReference type="InterPro" id="IPR036280">
    <property type="entry name" value="Multihaem_cyt_sf"/>
</dbReference>
<dbReference type="STRING" id="1642647.PSM36_1239"/>
<accession>A0A1R3SUT2</accession>
<evidence type="ECO:0000256" key="1">
    <source>
        <dbReference type="ARBA" id="ARBA00004196"/>
    </source>
</evidence>
<evidence type="ECO:0000256" key="6">
    <source>
        <dbReference type="ARBA" id="ARBA00023004"/>
    </source>
</evidence>
<keyword evidence="7" id="KW-1133">Transmembrane helix</keyword>
<dbReference type="Pfam" id="PF03781">
    <property type="entry name" value="FGE-sulfatase"/>
    <property type="match status" value="1"/>
</dbReference>
<reference evidence="10 11" key="1">
    <citation type="submission" date="2016-08" db="EMBL/GenBank/DDBJ databases">
        <authorList>
            <person name="Seilhamer J.J."/>
        </authorList>
    </citation>
    <scope>NUCLEOTIDE SEQUENCE [LARGE SCALE GENOMIC DNA]</scope>
    <source>
        <strain evidence="10">M3/6</strain>
    </source>
</reference>
<organism evidence="10 11">
    <name type="scientific">Proteiniphilum saccharofermentans</name>
    <dbReference type="NCBI Taxonomy" id="1642647"/>
    <lineage>
        <taxon>Bacteria</taxon>
        <taxon>Pseudomonadati</taxon>
        <taxon>Bacteroidota</taxon>
        <taxon>Bacteroidia</taxon>
        <taxon>Bacteroidales</taxon>
        <taxon>Dysgonomonadaceae</taxon>
        <taxon>Proteiniphilum</taxon>
    </lineage>
</organism>
<feature type="domain" description="Sulfatase-modifying factor enzyme-like" evidence="9">
    <location>
        <begin position="231"/>
        <end position="488"/>
    </location>
</feature>
<dbReference type="SUPFAM" id="SSF48695">
    <property type="entry name" value="Multiheme cytochromes"/>
    <property type="match status" value="1"/>
</dbReference>
<feature type="transmembrane region" description="Helical" evidence="7">
    <location>
        <begin position="21"/>
        <end position="44"/>
    </location>
</feature>
<dbReference type="EMBL" id="LT605205">
    <property type="protein sequence ID" value="SCD20063.1"/>
    <property type="molecule type" value="Genomic_DNA"/>
</dbReference>
<protein>
    <submittedName>
        <fullName evidence="10">Sulfatase-modifying factor enzyme 1</fullName>
    </submittedName>
</protein>
<gene>
    <name evidence="10" type="ORF">PSM36_1239</name>
</gene>
<dbReference type="InterPro" id="IPR051043">
    <property type="entry name" value="Sulfatase_Mod_Factor_Kinase"/>
</dbReference>
<dbReference type="Gene3D" id="1.10.3820.10">
    <property type="entry name" value="Di-heme elbow motif domain"/>
    <property type="match status" value="1"/>
</dbReference>
<evidence type="ECO:0000256" key="5">
    <source>
        <dbReference type="ARBA" id="ARBA00022982"/>
    </source>
</evidence>
<dbReference type="Pfam" id="PF03264">
    <property type="entry name" value="Cytochrom_NNT"/>
    <property type="match status" value="1"/>
</dbReference>
<comment type="subcellular location">
    <subcellularLocation>
        <location evidence="1">Cell envelope</location>
    </subcellularLocation>
</comment>
<evidence type="ECO:0000259" key="8">
    <source>
        <dbReference type="Pfam" id="PF03264"/>
    </source>
</evidence>
<name>A0A1R3SUT2_9BACT</name>
<dbReference type="KEGG" id="psac:PSM36_1239"/>
<keyword evidence="7" id="KW-0812">Transmembrane</keyword>
<dbReference type="GO" id="GO:0046872">
    <property type="term" value="F:metal ion binding"/>
    <property type="evidence" value="ECO:0007669"/>
    <property type="project" value="UniProtKB-KW"/>
</dbReference>
<evidence type="ECO:0000256" key="7">
    <source>
        <dbReference type="SAM" id="Phobius"/>
    </source>
</evidence>
<dbReference type="GO" id="GO:0030313">
    <property type="term" value="C:cell envelope"/>
    <property type="evidence" value="ECO:0007669"/>
    <property type="project" value="UniProtKB-SubCell"/>
</dbReference>
<feature type="domain" description="NapC/NirT cytochrome c N-terminal" evidence="8">
    <location>
        <begin position="19"/>
        <end position="183"/>
    </location>
</feature>
<dbReference type="AlphaFoldDB" id="A0A1R3SUT2"/>